<dbReference type="PROSITE" id="PS51186">
    <property type="entry name" value="GNAT"/>
    <property type="match status" value="1"/>
</dbReference>
<protein>
    <submittedName>
        <fullName evidence="2">Acetyltransferase</fullName>
    </submittedName>
</protein>
<keyword evidence="2" id="KW-0808">Transferase</keyword>
<gene>
    <name evidence="2" type="ORF">BACI348_10062</name>
</gene>
<dbReference type="PANTHER" id="PTHR42791:SF1">
    <property type="entry name" value="N-ACETYLTRANSFERASE DOMAIN-CONTAINING PROTEIN"/>
    <property type="match status" value="1"/>
</dbReference>
<reference evidence="2 3" key="1">
    <citation type="submission" date="2019-10" db="EMBL/GenBank/DDBJ databases">
        <authorList>
            <person name="Karimi E."/>
        </authorList>
    </citation>
    <scope>NUCLEOTIDE SEQUENCE [LARGE SCALE GENOMIC DNA]</scope>
    <source>
        <strain evidence="2">Bacillus sp. 348</strain>
    </source>
</reference>
<dbReference type="GO" id="GO:0016747">
    <property type="term" value="F:acyltransferase activity, transferring groups other than amino-acyl groups"/>
    <property type="evidence" value="ECO:0007669"/>
    <property type="project" value="InterPro"/>
</dbReference>
<dbReference type="RefSeq" id="WP_061417743.1">
    <property type="nucleotide sequence ID" value="NZ_BPWB01000005.1"/>
</dbReference>
<dbReference type="InterPro" id="IPR016181">
    <property type="entry name" value="Acyl_CoA_acyltransferase"/>
</dbReference>
<accession>A0A653LDL9</accession>
<sequence>MKTEQQMAIRQLEEKINLFSSVVNGSFLSTEDFVLSNTHISTDTFNLLLPISAHIQDQQKAEAAIEQMQQQQLTFSTWITQSLLHPDWSNIMQKYGLQEVERNTIMMLEHTNDIDQRTSQSLTIKEVTDDQTFLDYQHLFIELFEGSPEAISLNSYFQRFSIERLHPSTRMFVGYEHNKPVTTGLLIETADSYGIYDVITKAEHRGRGLGSDMFHYLLTQTDNKQKCVMLQASNDGKHIYQRAGFQPIGEMVIFE</sequence>
<dbReference type="AlphaFoldDB" id="A0A653LDL9"/>
<dbReference type="EMBL" id="CABWLH010000001">
    <property type="protein sequence ID" value="VXA90443.1"/>
    <property type="molecule type" value="Genomic_DNA"/>
</dbReference>
<name>A0A653LDL9_BACAB</name>
<dbReference type="Pfam" id="PF13508">
    <property type="entry name" value="Acetyltransf_7"/>
    <property type="match status" value="1"/>
</dbReference>
<dbReference type="Proteomes" id="UP000433089">
    <property type="component" value="Unassembled WGS sequence"/>
</dbReference>
<dbReference type="SUPFAM" id="SSF55729">
    <property type="entry name" value="Acyl-CoA N-acyltransferases (Nat)"/>
    <property type="match status" value="1"/>
</dbReference>
<dbReference type="InterPro" id="IPR000182">
    <property type="entry name" value="GNAT_dom"/>
</dbReference>
<dbReference type="Gene3D" id="3.40.630.30">
    <property type="match status" value="1"/>
</dbReference>
<dbReference type="CDD" id="cd04301">
    <property type="entry name" value="NAT_SF"/>
    <property type="match status" value="1"/>
</dbReference>
<organism evidence="2 3">
    <name type="scientific">Bacillus altitudinis</name>
    <dbReference type="NCBI Taxonomy" id="293387"/>
    <lineage>
        <taxon>Bacteria</taxon>
        <taxon>Bacillati</taxon>
        <taxon>Bacillota</taxon>
        <taxon>Bacilli</taxon>
        <taxon>Bacillales</taxon>
        <taxon>Bacillaceae</taxon>
        <taxon>Bacillus</taxon>
    </lineage>
</organism>
<dbReference type="PANTHER" id="PTHR42791">
    <property type="entry name" value="GNAT FAMILY ACETYLTRANSFERASE"/>
    <property type="match status" value="1"/>
</dbReference>
<evidence type="ECO:0000259" key="1">
    <source>
        <dbReference type="PROSITE" id="PS51186"/>
    </source>
</evidence>
<dbReference type="InterPro" id="IPR052523">
    <property type="entry name" value="Trichothecene_AcTrans"/>
</dbReference>
<proteinExistence type="predicted"/>
<feature type="domain" description="N-acetyltransferase" evidence="1">
    <location>
        <begin position="122"/>
        <end position="255"/>
    </location>
</feature>
<evidence type="ECO:0000313" key="3">
    <source>
        <dbReference type="Proteomes" id="UP000433089"/>
    </source>
</evidence>
<evidence type="ECO:0000313" key="2">
    <source>
        <dbReference type="EMBL" id="VXA90443.1"/>
    </source>
</evidence>